<proteinExistence type="inferred from homology"/>
<dbReference type="SUPFAM" id="SSF54171">
    <property type="entry name" value="DNA-binding domain"/>
    <property type="match status" value="1"/>
</dbReference>
<keyword evidence="3" id="KW-0238">DNA-binding</keyword>
<dbReference type="CDD" id="cd00018">
    <property type="entry name" value="AP2"/>
    <property type="match status" value="1"/>
</dbReference>
<accession>A0ABM3KWX5</accession>
<dbReference type="GeneID" id="127149933"/>
<evidence type="ECO:0000256" key="6">
    <source>
        <dbReference type="ARBA" id="ARBA00024343"/>
    </source>
</evidence>
<gene>
    <name evidence="9" type="primary">LOC127149933</name>
</gene>
<evidence type="ECO:0000256" key="1">
    <source>
        <dbReference type="ARBA" id="ARBA00004123"/>
    </source>
</evidence>
<reference evidence="9" key="1">
    <citation type="submission" date="2025-08" db="UniProtKB">
        <authorList>
            <consortium name="RefSeq"/>
        </authorList>
    </citation>
    <scope>IDENTIFICATION</scope>
    <source>
        <tissue evidence="9">Stem</tissue>
    </source>
</reference>
<dbReference type="PANTHER" id="PTHR31190:SF102">
    <property type="entry name" value="AP2_ERF DOMAIN-CONTAINING PROTEIN"/>
    <property type="match status" value="1"/>
</dbReference>
<evidence type="ECO:0000256" key="2">
    <source>
        <dbReference type="ARBA" id="ARBA00023015"/>
    </source>
</evidence>
<keyword evidence="8" id="KW-1185">Reference proteome</keyword>
<dbReference type="Proteomes" id="UP001652600">
    <property type="component" value="Chromosome 6"/>
</dbReference>
<sequence length="159" mass="17883">MLSSSSSSSLEGSSSDLFLLEQIRRHLLEDDLGKGSTNNNVEDGIIRYDISCSGAGWEMSNNNNNNMVDQMSSIIIRDNPEEKSRPRPRPRGLQFRGVRRRPWGKYAAEIRDPSRKGARIWLGTYHTAQDAALAYDRAAFQMRGAKAKLNFPHIISSNN</sequence>
<comment type="similarity">
    <text evidence="6">Belongs to the AP2/ERF transcription factor family. ERF subfamily.</text>
</comment>
<keyword evidence="4" id="KW-0804">Transcription</keyword>
<name>A0ABM3KWX5_CUCME</name>
<keyword evidence="2" id="KW-0805">Transcription regulation</keyword>
<dbReference type="Gene3D" id="3.30.730.10">
    <property type="entry name" value="AP2/ERF domain"/>
    <property type="match status" value="1"/>
</dbReference>
<dbReference type="RefSeq" id="XP_050942288.1">
    <property type="nucleotide sequence ID" value="XM_051086331.1"/>
</dbReference>
<dbReference type="PANTHER" id="PTHR31190">
    <property type="entry name" value="DNA-BINDING DOMAIN"/>
    <property type="match status" value="1"/>
</dbReference>
<evidence type="ECO:0000313" key="9">
    <source>
        <dbReference type="RefSeq" id="XP_050942288.1"/>
    </source>
</evidence>
<dbReference type="InterPro" id="IPR001471">
    <property type="entry name" value="AP2/ERF_dom"/>
</dbReference>
<evidence type="ECO:0000256" key="4">
    <source>
        <dbReference type="ARBA" id="ARBA00023163"/>
    </source>
</evidence>
<organism evidence="8 9">
    <name type="scientific">Cucumis melo</name>
    <name type="common">Muskmelon</name>
    <dbReference type="NCBI Taxonomy" id="3656"/>
    <lineage>
        <taxon>Eukaryota</taxon>
        <taxon>Viridiplantae</taxon>
        <taxon>Streptophyta</taxon>
        <taxon>Embryophyta</taxon>
        <taxon>Tracheophyta</taxon>
        <taxon>Spermatophyta</taxon>
        <taxon>Magnoliopsida</taxon>
        <taxon>eudicotyledons</taxon>
        <taxon>Gunneridae</taxon>
        <taxon>Pentapetalae</taxon>
        <taxon>rosids</taxon>
        <taxon>fabids</taxon>
        <taxon>Cucurbitales</taxon>
        <taxon>Cucurbitaceae</taxon>
        <taxon>Benincaseae</taxon>
        <taxon>Cucumis</taxon>
    </lineage>
</organism>
<dbReference type="PRINTS" id="PR00367">
    <property type="entry name" value="ETHRSPELEMNT"/>
</dbReference>
<comment type="subcellular location">
    <subcellularLocation>
        <location evidence="1">Nucleus</location>
    </subcellularLocation>
</comment>
<evidence type="ECO:0000256" key="3">
    <source>
        <dbReference type="ARBA" id="ARBA00023125"/>
    </source>
</evidence>
<dbReference type="InterPro" id="IPR036955">
    <property type="entry name" value="AP2/ERF_dom_sf"/>
</dbReference>
<dbReference type="Pfam" id="PF00847">
    <property type="entry name" value="AP2"/>
    <property type="match status" value="1"/>
</dbReference>
<dbReference type="InterPro" id="IPR016177">
    <property type="entry name" value="DNA-bd_dom_sf"/>
</dbReference>
<protein>
    <submittedName>
        <fullName evidence="9">Ethylene-responsive transcription factor 1-like</fullName>
    </submittedName>
</protein>
<feature type="domain" description="AP2/ERF" evidence="7">
    <location>
        <begin position="94"/>
        <end position="152"/>
    </location>
</feature>
<dbReference type="InterPro" id="IPR044808">
    <property type="entry name" value="ERF_plant"/>
</dbReference>
<evidence type="ECO:0000313" key="8">
    <source>
        <dbReference type="Proteomes" id="UP001652600"/>
    </source>
</evidence>
<evidence type="ECO:0000256" key="5">
    <source>
        <dbReference type="ARBA" id="ARBA00023242"/>
    </source>
</evidence>
<dbReference type="SMART" id="SM00380">
    <property type="entry name" value="AP2"/>
    <property type="match status" value="1"/>
</dbReference>
<dbReference type="PROSITE" id="PS51032">
    <property type="entry name" value="AP2_ERF"/>
    <property type="match status" value="1"/>
</dbReference>
<keyword evidence="5" id="KW-0539">Nucleus</keyword>
<evidence type="ECO:0000259" key="7">
    <source>
        <dbReference type="PROSITE" id="PS51032"/>
    </source>
</evidence>